<dbReference type="EMBL" id="CADCXU010011065">
    <property type="protein sequence ID" value="CAB0001537.1"/>
    <property type="molecule type" value="Genomic_DNA"/>
</dbReference>
<protein>
    <submittedName>
        <fullName evidence="1">Uncharacterized protein</fullName>
    </submittedName>
</protein>
<reference evidence="1 2" key="1">
    <citation type="submission" date="2020-02" db="EMBL/GenBank/DDBJ databases">
        <authorList>
            <person name="Ferguson B K."/>
        </authorList>
    </citation>
    <scope>NUCLEOTIDE SEQUENCE [LARGE SCALE GENOMIC DNA]</scope>
</reference>
<name>A0A6H5GDT8_9HEMI</name>
<organism evidence="1 2">
    <name type="scientific">Nesidiocoris tenuis</name>
    <dbReference type="NCBI Taxonomy" id="355587"/>
    <lineage>
        <taxon>Eukaryota</taxon>
        <taxon>Metazoa</taxon>
        <taxon>Ecdysozoa</taxon>
        <taxon>Arthropoda</taxon>
        <taxon>Hexapoda</taxon>
        <taxon>Insecta</taxon>
        <taxon>Pterygota</taxon>
        <taxon>Neoptera</taxon>
        <taxon>Paraneoptera</taxon>
        <taxon>Hemiptera</taxon>
        <taxon>Heteroptera</taxon>
        <taxon>Panheteroptera</taxon>
        <taxon>Cimicomorpha</taxon>
        <taxon>Miridae</taxon>
        <taxon>Dicyphina</taxon>
        <taxon>Nesidiocoris</taxon>
    </lineage>
</organism>
<gene>
    <name evidence="1" type="ORF">NTEN_LOCUS7324</name>
</gene>
<proteinExistence type="predicted"/>
<evidence type="ECO:0000313" key="1">
    <source>
        <dbReference type="EMBL" id="CAB0001537.1"/>
    </source>
</evidence>
<accession>A0A6H5GDT8</accession>
<sequence length="156" mass="17245">MTVQVIRRRPMCYEQMYKIRWIVTGDRPNGCSVSSRCQPSEACAVIDFALCGDVNAPAQLTRPLGSHVDFRPNDANWTIWRLSAIRHRVRPKVSLQRVTGSWSHGACASELEPAGLEPAVGFYDGNLNCRTPWRGLGAASGPLLQLQSTSTPTIYT</sequence>
<dbReference type="AlphaFoldDB" id="A0A6H5GDT8"/>
<evidence type="ECO:0000313" key="2">
    <source>
        <dbReference type="Proteomes" id="UP000479000"/>
    </source>
</evidence>
<keyword evidence="2" id="KW-1185">Reference proteome</keyword>
<dbReference type="Proteomes" id="UP000479000">
    <property type="component" value="Unassembled WGS sequence"/>
</dbReference>